<sequence>MKHMILQSYIKEWARILEGASFSNGIEDIYYIDGFAGRGIFLDGERGSPLIAAEEMLAVQKRHNDKFPEKSLRFHVLNIE</sequence>
<protein>
    <recommendedName>
        <fullName evidence="3">Three-Cys-motif partner protein TcmP</fullName>
    </recommendedName>
</protein>
<gene>
    <name evidence="1" type="ORF">O9H85_18205</name>
</gene>
<evidence type="ECO:0008006" key="3">
    <source>
        <dbReference type="Google" id="ProtNLM"/>
    </source>
</evidence>
<accession>A0ABT4QBQ9</accession>
<comment type="caution">
    <text evidence="1">The sequence shown here is derived from an EMBL/GenBank/DDBJ whole genome shotgun (WGS) entry which is preliminary data.</text>
</comment>
<organism evidence="1 2">
    <name type="scientific">Paenibacillus gyeongsangnamensis</name>
    <dbReference type="NCBI Taxonomy" id="3388067"/>
    <lineage>
        <taxon>Bacteria</taxon>
        <taxon>Bacillati</taxon>
        <taxon>Bacillota</taxon>
        <taxon>Bacilli</taxon>
        <taxon>Bacillales</taxon>
        <taxon>Paenibacillaceae</taxon>
        <taxon>Paenibacillus</taxon>
    </lineage>
</organism>
<dbReference type="RefSeq" id="WP_269882842.1">
    <property type="nucleotide sequence ID" value="NZ_JAQAGZ010000011.1"/>
</dbReference>
<keyword evidence="2" id="KW-1185">Reference proteome</keyword>
<proteinExistence type="predicted"/>
<dbReference type="Proteomes" id="UP001527882">
    <property type="component" value="Unassembled WGS sequence"/>
</dbReference>
<name>A0ABT4QBQ9_9BACL</name>
<reference evidence="1 2" key="1">
    <citation type="submission" date="2022-12" db="EMBL/GenBank/DDBJ databases">
        <title>Draft genome sequence of Paenibacillus sp. dW9.</title>
        <authorList>
            <person name="Choi E.-W."/>
            <person name="Kim D.-U."/>
        </authorList>
    </citation>
    <scope>NUCLEOTIDE SEQUENCE [LARGE SCALE GENOMIC DNA]</scope>
    <source>
        <strain evidence="2">dW9</strain>
    </source>
</reference>
<evidence type="ECO:0000313" key="1">
    <source>
        <dbReference type="EMBL" id="MCZ8514324.1"/>
    </source>
</evidence>
<dbReference type="EMBL" id="JAQAGZ010000011">
    <property type="protein sequence ID" value="MCZ8514324.1"/>
    <property type="molecule type" value="Genomic_DNA"/>
</dbReference>
<evidence type="ECO:0000313" key="2">
    <source>
        <dbReference type="Proteomes" id="UP001527882"/>
    </source>
</evidence>